<name>A0AAW6FQE1_9FIRM</name>
<evidence type="ECO:0000256" key="1">
    <source>
        <dbReference type="SAM" id="Phobius"/>
    </source>
</evidence>
<organism evidence="2 3">
    <name type="scientific">Faecalitalea cylindroides</name>
    <dbReference type="NCBI Taxonomy" id="39483"/>
    <lineage>
        <taxon>Bacteria</taxon>
        <taxon>Bacillati</taxon>
        <taxon>Bacillota</taxon>
        <taxon>Erysipelotrichia</taxon>
        <taxon>Erysipelotrichales</taxon>
        <taxon>Erysipelotrichaceae</taxon>
        <taxon>Faecalitalea</taxon>
    </lineage>
</organism>
<feature type="transmembrane region" description="Helical" evidence="1">
    <location>
        <begin position="12"/>
        <end position="34"/>
    </location>
</feature>
<feature type="transmembrane region" description="Helical" evidence="1">
    <location>
        <begin position="46"/>
        <end position="66"/>
    </location>
</feature>
<evidence type="ECO:0000313" key="2">
    <source>
        <dbReference type="EMBL" id="MDC0827784.1"/>
    </source>
</evidence>
<evidence type="ECO:0000313" key="3">
    <source>
        <dbReference type="Proteomes" id="UP001220658"/>
    </source>
</evidence>
<reference evidence="2" key="1">
    <citation type="submission" date="2023-01" db="EMBL/GenBank/DDBJ databases">
        <title>Human gut microbiome strain richness.</title>
        <authorList>
            <person name="Chen-Liaw A."/>
        </authorList>
    </citation>
    <scope>NUCLEOTIDE SEQUENCE</scope>
    <source>
        <strain evidence="2">D55st1_G4_D55t1_190419</strain>
    </source>
</reference>
<protein>
    <recommendedName>
        <fullName evidence="4">ABC transmembrane type-1 domain-containing protein</fullName>
    </recommendedName>
</protein>
<dbReference type="AlphaFoldDB" id="A0AAW6FQE1"/>
<keyword evidence="1" id="KW-1133">Transmembrane helix</keyword>
<sequence>MENENPQNKHFVTSAMLTISIDMFDIILFGIASLQTYTAFLSSKNFLIIASILLIVGKIIAHFQVIEFDEGHRKRETVLLDNSFGEHRIPNYNSDIYFNNKSIQNGYIKLLANIHENTLYTSTIIDKMTKKYDIISVSLLLLFLLQVFCSGMNDFSSALFNFIISGNFISRAYKLKSVGNDTSKLFQEANKICSDYEINNDLQLLSRKILDIFVTYENIIFASKITLSGKVFSSLNCKLNDDWQKIKQSYKIYNHFMEE</sequence>
<dbReference type="EMBL" id="JAQNCK010000007">
    <property type="protein sequence ID" value="MDC0827784.1"/>
    <property type="molecule type" value="Genomic_DNA"/>
</dbReference>
<keyword evidence="1" id="KW-0472">Membrane</keyword>
<dbReference type="RefSeq" id="WP_195190945.1">
    <property type="nucleotide sequence ID" value="NZ_JADMUL010000007.1"/>
</dbReference>
<keyword evidence="1" id="KW-0812">Transmembrane</keyword>
<proteinExistence type="predicted"/>
<gene>
    <name evidence="2" type="ORF">POG00_03565</name>
</gene>
<feature type="transmembrane region" description="Helical" evidence="1">
    <location>
        <begin position="132"/>
        <end position="149"/>
    </location>
</feature>
<comment type="caution">
    <text evidence="2">The sequence shown here is derived from an EMBL/GenBank/DDBJ whole genome shotgun (WGS) entry which is preliminary data.</text>
</comment>
<dbReference type="Proteomes" id="UP001220658">
    <property type="component" value="Unassembled WGS sequence"/>
</dbReference>
<accession>A0AAW6FQE1</accession>
<evidence type="ECO:0008006" key="4">
    <source>
        <dbReference type="Google" id="ProtNLM"/>
    </source>
</evidence>